<protein>
    <submittedName>
        <fullName evidence="2">Uncharacterized protein</fullName>
    </submittedName>
</protein>
<keyword evidence="1" id="KW-0732">Signal</keyword>
<keyword evidence="2" id="KW-0614">Plasmid</keyword>
<dbReference type="EMBL" id="CP002199">
    <property type="protein sequence ID" value="ADN17972.1"/>
    <property type="molecule type" value="Genomic_DNA"/>
</dbReference>
<dbReference type="Gene3D" id="3.30.1450.10">
    <property type="match status" value="1"/>
</dbReference>
<gene>
    <name evidence="2" type="ordered locus">Cyan7822_6141</name>
</gene>
<evidence type="ECO:0000256" key="1">
    <source>
        <dbReference type="ARBA" id="ARBA00022729"/>
    </source>
</evidence>
<reference evidence="3" key="1">
    <citation type="journal article" date="2011" name="MBio">
        <title>Novel metabolic attributes of the genus Cyanothece, comprising a group of unicellular nitrogen-fixing Cyanobacteria.</title>
        <authorList>
            <person name="Bandyopadhyay A."/>
            <person name="Elvitigala T."/>
            <person name="Welsh E."/>
            <person name="Stockel J."/>
            <person name="Liberton M."/>
            <person name="Min H."/>
            <person name="Sherman L.A."/>
            <person name="Pakrasi H.B."/>
        </authorList>
    </citation>
    <scope>NUCLEOTIDE SEQUENCE [LARGE SCALE GENOMIC DNA]</scope>
    <source>
        <strain evidence="3">PCC 7822</strain>
        <plasmid evidence="3">Cy782201</plasmid>
    </source>
</reference>
<name>E0ULZ2_GLOV7</name>
<dbReference type="KEGG" id="cyj:Cyan7822_6141"/>
<dbReference type="RefSeq" id="WP_013334722.1">
    <property type="nucleotide sequence ID" value="NC_014533.1"/>
</dbReference>
<geneLocation type="plasmid" evidence="2 3">
    <name>Cy782201</name>
</geneLocation>
<dbReference type="Proteomes" id="UP000008206">
    <property type="component" value="Plasmid Cy782201"/>
</dbReference>
<dbReference type="AlphaFoldDB" id="E0ULZ2"/>
<dbReference type="HOGENOM" id="CLU_1934553_0_0_3"/>
<organism evidence="2 3">
    <name type="scientific">Gloeothece verrucosa (strain PCC 7822)</name>
    <name type="common">Cyanothece sp. (strain PCC 7822)</name>
    <dbReference type="NCBI Taxonomy" id="497965"/>
    <lineage>
        <taxon>Bacteria</taxon>
        <taxon>Bacillati</taxon>
        <taxon>Cyanobacteriota</taxon>
        <taxon>Cyanophyceae</taxon>
        <taxon>Oscillatoriophycideae</taxon>
        <taxon>Chroococcales</taxon>
        <taxon>Aphanothecaceae</taxon>
        <taxon>Gloeothece</taxon>
        <taxon>Gloeothece verrucosa</taxon>
    </lineage>
</organism>
<proteinExistence type="predicted"/>
<evidence type="ECO:0000313" key="3">
    <source>
        <dbReference type="Proteomes" id="UP000008206"/>
    </source>
</evidence>
<accession>E0ULZ2</accession>
<keyword evidence="3" id="KW-1185">Reference proteome</keyword>
<dbReference type="InterPro" id="IPR037873">
    <property type="entry name" value="BamE-like"/>
</dbReference>
<dbReference type="OrthoDB" id="2004788at2"/>
<sequence>MEKHLWRGLFALFIFFVLRGLAQSPSTPTTETFNESETVSQAAQSTPVQTVVSQGCNLANYQSLQTGMSYSNAAAILGPGTEMSRAEDPSNPSTLTIMYQWQNCQGNMGANMNAMFQGDRLIMKAQYGLK</sequence>
<evidence type="ECO:0000313" key="2">
    <source>
        <dbReference type="EMBL" id="ADN17972.1"/>
    </source>
</evidence>